<evidence type="ECO:0000313" key="3">
    <source>
        <dbReference type="Proteomes" id="UP001498398"/>
    </source>
</evidence>
<organism evidence="2 3">
    <name type="scientific">Marasmiellus scandens</name>
    <dbReference type="NCBI Taxonomy" id="2682957"/>
    <lineage>
        <taxon>Eukaryota</taxon>
        <taxon>Fungi</taxon>
        <taxon>Dikarya</taxon>
        <taxon>Basidiomycota</taxon>
        <taxon>Agaricomycotina</taxon>
        <taxon>Agaricomycetes</taxon>
        <taxon>Agaricomycetidae</taxon>
        <taxon>Agaricales</taxon>
        <taxon>Marasmiineae</taxon>
        <taxon>Omphalotaceae</taxon>
        <taxon>Marasmiellus</taxon>
    </lineage>
</organism>
<dbReference type="Proteomes" id="UP001498398">
    <property type="component" value="Unassembled WGS sequence"/>
</dbReference>
<gene>
    <name evidence="2" type="ORF">VKT23_007901</name>
</gene>
<sequence>MDPLQQYLSNRVQEPVMIPPQILSVALEALETEGKRVEELKTQQAEIAASLRLSQHHIAAIRNLLTPIRRMPPETLTEIFLHYIQSGDGLDSQDSEKRRLGSLVYLPPALVLSQVCWSWRRIVETQPCLWAKLRFSIRKRFPDPELLSDWLRRSGSLPLDIDIRAVKYAYPKPSEDFLNTLLLMSVRWRSLQLKRFRMTDIDKILNQPAHDLHTPLLEEVALECDWLPDRSLSVIQNAPRLANFKIDSELEIGSSTHALHSLITHLNLACLILFPQDVLELLKGFHLLQECTLYLGDPPRLWEESSFEAIQLPHLRILRLKNFGRRQFLSRLQAPLLTDLTIEHNPDPQVTGEDLGTLSKILFHPSPICTNPISVPDSNYFISALVQQACAH</sequence>
<evidence type="ECO:0000313" key="2">
    <source>
        <dbReference type="EMBL" id="KAK7462300.1"/>
    </source>
</evidence>
<dbReference type="EMBL" id="JBANRG010000011">
    <property type="protein sequence ID" value="KAK7462300.1"/>
    <property type="molecule type" value="Genomic_DNA"/>
</dbReference>
<dbReference type="Pfam" id="PF12937">
    <property type="entry name" value="F-box-like"/>
    <property type="match status" value="1"/>
</dbReference>
<proteinExistence type="predicted"/>
<reference evidence="2 3" key="1">
    <citation type="submission" date="2024-01" db="EMBL/GenBank/DDBJ databases">
        <title>A draft genome for the cacao thread blight pathogen Marasmiellus scandens.</title>
        <authorList>
            <person name="Baruah I.K."/>
            <person name="Leung J."/>
            <person name="Bukari Y."/>
            <person name="Amoako-Attah I."/>
            <person name="Meinhardt L.W."/>
            <person name="Bailey B.A."/>
            <person name="Cohen S.P."/>
        </authorList>
    </citation>
    <scope>NUCLEOTIDE SEQUENCE [LARGE SCALE GENOMIC DNA]</scope>
    <source>
        <strain evidence="2 3">GH-19</strain>
    </source>
</reference>
<protein>
    <recommendedName>
        <fullName evidence="1">F-box domain-containing protein</fullName>
    </recommendedName>
</protein>
<name>A0ABR1JJW8_9AGAR</name>
<keyword evidence="3" id="KW-1185">Reference proteome</keyword>
<accession>A0ABR1JJW8</accession>
<dbReference type="Gene3D" id="3.80.10.10">
    <property type="entry name" value="Ribonuclease Inhibitor"/>
    <property type="match status" value="1"/>
</dbReference>
<evidence type="ECO:0000259" key="1">
    <source>
        <dbReference type="Pfam" id="PF12937"/>
    </source>
</evidence>
<dbReference type="InterPro" id="IPR032675">
    <property type="entry name" value="LRR_dom_sf"/>
</dbReference>
<feature type="domain" description="F-box" evidence="1">
    <location>
        <begin position="69"/>
        <end position="135"/>
    </location>
</feature>
<dbReference type="InterPro" id="IPR001810">
    <property type="entry name" value="F-box_dom"/>
</dbReference>
<comment type="caution">
    <text evidence="2">The sequence shown here is derived from an EMBL/GenBank/DDBJ whole genome shotgun (WGS) entry which is preliminary data.</text>
</comment>